<proteinExistence type="predicted"/>
<dbReference type="Proteomes" id="UP001497535">
    <property type="component" value="Unassembled WGS sequence"/>
</dbReference>
<keyword evidence="2" id="KW-1185">Reference proteome</keyword>
<gene>
    <name evidence="1" type="ORF">MENTE1834_LOCUS14821</name>
</gene>
<reference evidence="1" key="1">
    <citation type="submission" date="2023-11" db="EMBL/GenBank/DDBJ databases">
        <authorList>
            <person name="Poullet M."/>
        </authorList>
    </citation>
    <scope>NUCLEOTIDE SEQUENCE</scope>
    <source>
        <strain evidence="1">E1834</strain>
    </source>
</reference>
<sequence>MSKDDTDDNRDSNDNDGILSFQGQQLKLNTEEDGEKIAEKIRDFPRLVTFEMRGNTLGFNATLPIAEALETHPTLKRALWSDMFTGRLKEEIPKTLKCLCDSVGLSGARLKELDLSDNAIGPMAVPGIKEFLAGESSFELEILKLNNCGLGIAGKTIAQSLIECHKQSVRNETPLQLKVFIAGRNRLEYESTTALAEAFKVIGTLEEISMPQNGIRAEGIIKLAEAIKENRSLKKLNLGDNTFGNSGAIGMAGVLKDLTQLEVLDFSDCLCRDKGSMAIADSLAASNCPLKELNLSGGEITTDAAKNIVKTLHTLTSLKSLKIGVNCFGSEFSSFVDFVEPFGFVDPGTESDDQGTLSEVSEEEEEEEDD</sequence>
<comment type="caution">
    <text evidence="1">The sequence shown here is derived from an EMBL/GenBank/DDBJ whole genome shotgun (WGS) entry which is preliminary data.</text>
</comment>
<accession>A0ACB0YPV6</accession>
<evidence type="ECO:0000313" key="2">
    <source>
        <dbReference type="Proteomes" id="UP001497535"/>
    </source>
</evidence>
<organism evidence="1 2">
    <name type="scientific">Meloidogyne enterolobii</name>
    <name type="common">Root-knot nematode worm</name>
    <name type="synonym">Meloidogyne mayaguensis</name>
    <dbReference type="NCBI Taxonomy" id="390850"/>
    <lineage>
        <taxon>Eukaryota</taxon>
        <taxon>Metazoa</taxon>
        <taxon>Ecdysozoa</taxon>
        <taxon>Nematoda</taxon>
        <taxon>Chromadorea</taxon>
        <taxon>Rhabditida</taxon>
        <taxon>Tylenchina</taxon>
        <taxon>Tylenchomorpha</taxon>
        <taxon>Tylenchoidea</taxon>
        <taxon>Meloidogynidae</taxon>
        <taxon>Meloidogyninae</taxon>
        <taxon>Meloidogyne</taxon>
    </lineage>
</organism>
<evidence type="ECO:0000313" key="1">
    <source>
        <dbReference type="EMBL" id="CAK5056123.1"/>
    </source>
</evidence>
<protein>
    <submittedName>
        <fullName evidence="1">Uncharacterized protein</fullName>
    </submittedName>
</protein>
<dbReference type="EMBL" id="CAVMJV010000016">
    <property type="protein sequence ID" value="CAK5056123.1"/>
    <property type="molecule type" value="Genomic_DNA"/>
</dbReference>
<name>A0ACB0YPV6_MELEN</name>